<feature type="region of interest" description="Disordered" evidence="1">
    <location>
        <begin position="219"/>
        <end position="252"/>
    </location>
</feature>
<feature type="region of interest" description="Disordered" evidence="1">
    <location>
        <begin position="152"/>
        <end position="177"/>
    </location>
</feature>
<proteinExistence type="predicted"/>
<dbReference type="RefSeq" id="WP_210027721.1">
    <property type="nucleotide sequence ID" value="NZ_JAGINU010000001.1"/>
</dbReference>
<keyword evidence="2" id="KW-1133">Transmembrane helix</keyword>
<keyword evidence="2" id="KW-0812">Transmembrane</keyword>
<evidence type="ECO:0000256" key="1">
    <source>
        <dbReference type="SAM" id="MobiDB-lite"/>
    </source>
</evidence>
<evidence type="ECO:0000256" key="2">
    <source>
        <dbReference type="SAM" id="Phobius"/>
    </source>
</evidence>
<sequence length="252" mass="26438">MVERNGPVNVNVNVNVNQTNAQTNDAASNTGCLGCLGVIGLVMMVGFIGTAFDTSPVLGSLLVGVIALAVVFTVVGKISAAQEEKRAAAAARAAEARAAEIRADIESRATVDAIGGCMWCGHPGAHRAQNGHAVHPRDWHALDVEEAIHAAVNGPAQPPPTYTPRHSPGATSAIDAPSLPQAAFGNTHQAHPGQSERDARLLDQLSYAESGECRWCGSPVPHRSDAGRIVHPARYHRDEYEAERDAGGGRSR</sequence>
<evidence type="ECO:0000313" key="3">
    <source>
        <dbReference type="EMBL" id="MBP2367591.1"/>
    </source>
</evidence>
<name>A0ABS4VUJ2_9PSEU</name>
<gene>
    <name evidence="3" type="ORF">JOF36_003287</name>
</gene>
<organism evidence="3 4">
    <name type="scientific">Pseudonocardia parietis</name>
    <dbReference type="NCBI Taxonomy" id="570936"/>
    <lineage>
        <taxon>Bacteria</taxon>
        <taxon>Bacillati</taxon>
        <taxon>Actinomycetota</taxon>
        <taxon>Actinomycetes</taxon>
        <taxon>Pseudonocardiales</taxon>
        <taxon>Pseudonocardiaceae</taxon>
        <taxon>Pseudonocardia</taxon>
    </lineage>
</organism>
<evidence type="ECO:0000313" key="4">
    <source>
        <dbReference type="Proteomes" id="UP001519295"/>
    </source>
</evidence>
<dbReference type="EMBL" id="JAGINU010000001">
    <property type="protein sequence ID" value="MBP2367591.1"/>
    <property type="molecule type" value="Genomic_DNA"/>
</dbReference>
<feature type="transmembrane region" description="Helical" evidence="2">
    <location>
        <begin position="32"/>
        <end position="52"/>
    </location>
</feature>
<keyword evidence="4" id="KW-1185">Reference proteome</keyword>
<accession>A0ABS4VUJ2</accession>
<protein>
    <submittedName>
        <fullName evidence="3">Type II secretory pathway pseudopilin PulG</fullName>
    </submittedName>
</protein>
<reference evidence="3 4" key="1">
    <citation type="submission" date="2021-03" db="EMBL/GenBank/DDBJ databases">
        <title>Sequencing the genomes of 1000 actinobacteria strains.</title>
        <authorList>
            <person name="Klenk H.-P."/>
        </authorList>
    </citation>
    <scope>NUCLEOTIDE SEQUENCE [LARGE SCALE GENOMIC DNA]</scope>
    <source>
        <strain evidence="3 4">DSM 45256</strain>
    </source>
</reference>
<feature type="transmembrane region" description="Helical" evidence="2">
    <location>
        <begin position="58"/>
        <end position="76"/>
    </location>
</feature>
<feature type="compositionally biased region" description="Basic and acidic residues" evidence="1">
    <location>
        <begin position="235"/>
        <end position="252"/>
    </location>
</feature>
<comment type="caution">
    <text evidence="3">The sequence shown here is derived from an EMBL/GenBank/DDBJ whole genome shotgun (WGS) entry which is preliminary data.</text>
</comment>
<keyword evidence="2" id="KW-0472">Membrane</keyword>
<dbReference type="Proteomes" id="UP001519295">
    <property type="component" value="Unassembled WGS sequence"/>
</dbReference>